<keyword evidence="3" id="KW-1185">Reference proteome</keyword>
<feature type="domain" description="DUF4132" evidence="1">
    <location>
        <begin position="875"/>
        <end position="1062"/>
    </location>
</feature>
<evidence type="ECO:0000313" key="3">
    <source>
        <dbReference type="Proteomes" id="UP000819052"/>
    </source>
</evidence>
<comment type="caution">
    <text evidence="2">The sequence shown here is derived from an EMBL/GenBank/DDBJ whole genome shotgun (WGS) entry which is preliminary data.</text>
</comment>
<protein>
    <submittedName>
        <fullName evidence="2">DUF4132 domain-containing protein</fullName>
    </submittedName>
</protein>
<evidence type="ECO:0000259" key="1">
    <source>
        <dbReference type="Pfam" id="PF13569"/>
    </source>
</evidence>
<dbReference type="EMBL" id="VVIW01000005">
    <property type="protein sequence ID" value="NHZ40809.1"/>
    <property type="molecule type" value="Genomic_DNA"/>
</dbReference>
<reference evidence="2 3" key="1">
    <citation type="submission" date="2019-09" db="EMBL/GenBank/DDBJ databases">
        <title>Taxonomy of Antarctic Massilia spp.: description of Massilia rubra sp. nov., Massilia aquatica sp. nov., Massilia mucilaginosa sp. nov., Massilia frigida sp. nov. isolated from streams, lakes and regoliths.</title>
        <authorList>
            <person name="Holochova P."/>
            <person name="Sedlacek I."/>
            <person name="Kralova S."/>
            <person name="Maslanova I."/>
            <person name="Busse H.-J."/>
            <person name="Stankova E."/>
            <person name="Vrbovska V."/>
            <person name="Kovarovic V."/>
            <person name="Bartak M."/>
            <person name="Svec P."/>
            <person name="Pantucek R."/>
        </authorList>
    </citation>
    <scope>NUCLEOTIDE SEQUENCE [LARGE SCALE GENOMIC DNA]</scope>
    <source>
        <strain evidence="2 3">CCM 8693</strain>
    </source>
</reference>
<dbReference type="RefSeq" id="WP_167076611.1">
    <property type="nucleotide sequence ID" value="NZ_VVIW01000005.1"/>
</dbReference>
<sequence>MNHAHSRDNASGAVAPWLAIGPLVDIPAALAAEALPSRRFPGPAPRPDTGAIWDRFIAAARQHCALDPAGSDDQQLVGEAAARIASGDARGSPACDAVLLAVERHLDFPYLPLTSGASLIDVLAAERGLPHALEALIGMECTAVESTRAGYGVRAASDLRGFLRNDIYHPTEMTLRSYLALAPDDVWEECVRIAHAAIERLYTCRRPLLAALLPDAPHIADAIALTLQPPPSYYGLDWLSQYGWLLAYARSPEAMKAIRRWRSTCHAADHEFGRSQQALVTIVCDRGVDAVDALKYGALDEEAAATALACIGTTESLTVLALACDHGEAQCARFALAAERWPQAAIAVLSELIGRDHCGPARARRFLAALLAQHAASVPAYQPWLSPRAWKVLSNAAAHYLTVRDVAAAADLPPILANPPWTAAKKKAVPALTLAPLPLAPSMHWSEEERARLRKQPRYTVSSYKSEPDPQVSAEVTAHAGAAAIIDAWLACLAGGKHLNDAARMIADLPAPLNAQVWNAVAQVEVNLPGYAIATLGLEGLPGLVNMIERRPAQDLAYARHFGAVELAAPVARAWITLKNKELRACAGEWLLANPEHAACGLIAPALGKSGGAREQARAALRLLGAAGHRPLLLDVAERYGQDAVTGALRAMLDEDPLDLHPAKIAGLPPFWTPHLWARPLLAASGKALPEATLDTIGDMLRFPHADGIYAGVAQLKDVCTPDSLADFAWELFRAWVEDGAQPKENWAFFALGLIGNDNSARMLTPLLRAWPGESLSARAIAGLDVLALIGSDTALMLLNGIAQKVKFKALQDRARDKIAAIAGARGLSVEELEDRLAPDLDLDEQGTLLLDFGPRQFRVGFDETLKPCVRDSAGTRLPDLPKPKKSDDPVLSAVAVKRYTLLKKDARSIAAQQVLRLEMAMCAQRRWQRQLFIDFLAHHPLLRHLVQRLVWGLYSVDGNALLACFRVASDGTFTTAADDAVDLPPDDAARIGIVHALGLPAADAHAFARLFADYELLQPFAQIGRDTYRLEDAEAGRESVTRWNGKVVPSGRVMGMVNQGWRRGPVRDGGSIWTFTKALAAAHLAELHITPGLVAGNTGEHPEQTVGEVRVGRSDDWGGIGQPLALSALDPVVVSELIRDMNNLCA</sequence>
<organism evidence="2 3">
    <name type="scientific">Massilia aquatica</name>
    <dbReference type="NCBI Taxonomy" id="2609000"/>
    <lineage>
        <taxon>Bacteria</taxon>
        <taxon>Pseudomonadati</taxon>
        <taxon>Pseudomonadota</taxon>
        <taxon>Betaproteobacteria</taxon>
        <taxon>Burkholderiales</taxon>
        <taxon>Oxalobacteraceae</taxon>
        <taxon>Telluria group</taxon>
        <taxon>Massilia</taxon>
    </lineage>
</organism>
<dbReference type="InterPro" id="IPR025406">
    <property type="entry name" value="DUF4132"/>
</dbReference>
<accession>A0ABX0M3I3</accession>
<proteinExistence type="predicted"/>
<dbReference type="Proteomes" id="UP000819052">
    <property type="component" value="Unassembled WGS sequence"/>
</dbReference>
<name>A0ABX0M3I3_9BURK</name>
<gene>
    <name evidence="2" type="ORF">F1609_11670</name>
</gene>
<evidence type="ECO:0000313" key="2">
    <source>
        <dbReference type="EMBL" id="NHZ40809.1"/>
    </source>
</evidence>
<dbReference type="Pfam" id="PF13569">
    <property type="entry name" value="DUF4132"/>
    <property type="match status" value="1"/>
</dbReference>